<evidence type="ECO:0000313" key="2">
    <source>
        <dbReference type="EMBL" id="MCE7004776.1"/>
    </source>
</evidence>
<dbReference type="InterPro" id="IPR012349">
    <property type="entry name" value="Split_barrel_FMN-bd"/>
</dbReference>
<dbReference type="Pfam" id="PF01243">
    <property type="entry name" value="PNPOx_N"/>
    <property type="match status" value="1"/>
</dbReference>
<dbReference type="EMBL" id="JAJVCN010000001">
    <property type="protein sequence ID" value="MCE7004776.1"/>
    <property type="molecule type" value="Genomic_DNA"/>
</dbReference>
<organism evidence="2 3">
    <name type="scientific">Kibdelosporangium philippinense</name>
    <dbReference type="NCBI Taxonomy" id="211113"/>
    <lineage>
        <taxon>Bacteria</taxon>
        <taxon>Bacillati</taxon>
        <taxon>Actinomycetota</taxon>
        <taxon>Actinomycetes</taxon>
        <taxon>Pseudonocardiales</taxon>
        <taxon>Pseudonocardiaceae</taxon>
        <taxon>Kibdelosporangium</taxon>
    </lineage>
</organism>
<comment type="caution">
    <text evidence="2">The sequence shown here is derived from an EMBL/GenBank/DDBJ whole genome shotgun (WGS) entry which is preliminary data.</text>
</comment>
<keyword evidence="3" id="KW-1185">Reference proteome</keyword>
<gene>
    <name evidence="2" type="ORF">LWC34_18380</name>
</gene>
<evidence type="ECO:0000259" key="1">
    <source>
        <dbReference type="Pfam" id="PF01243"/>
    </source>
</evidence>
<accession>A0ABS8ZA93</accession>
<dbReference type="SUPFAM" id="SSF50475">
    <property type="entry name" value="FMN-binding split barrel"/>
    <property type="match status" value="1"/>
</dbReference>
<dbReference type="RefSeq" id="WP_233726255.1">
    <property type="nucleotide sequence ID" value="NZ_JAJVCN010000001.1"/>
</dbReference>
<name>A0ABS8ZA93_9PSEU</name>
<dbReference type="InterPro" id="IPR011576">
    <property type="entry name" value="Pyridox_Oxase_N"/>
</dbReference>
<feature type="domain" description="Pyridoxamine 5'-phosphate oxidase N-terminal" evidence="1">
    <location>
        <begin position="7"/>
        <end position="104"/>
    </location>
</feature>
<sequence>MSGDAIARAVLDANSFMTLATADESGLPWASPVWFATENCREFYWLSSPETRHSKNLAVRPELSIVIYDTTVLPGNAQAVYMVATAAQVASEDLEAALALYSRVSVESGLKEFGLDSVTGDARLRLYRATATEHYILDPDAGIDTRIAVSP</sequence>
<dbReference type="Proteomes" id="UP001521150">
    <property type="component" value="Unassembled WGS sequence"/>
</dbReference>
<dbReference type="Gene3D" id="2.30.110.10">
    <property type="entry name" value="Electron Transport, Fmn-binding Protein, Chain A"/>
    <property type="match status" value="1"/>
</dbReference>
<proteinExistence type="predicted"/>
<reference evidence="2 3" key="1">
    <citation type="submission" date="2021-12" db="EMBL/GenBank/DDBJ databases">
        <title>Genome sequence of Kibdelosporangium philippinense ATCC 49844.</title>
        <authorList>
            <person name="Fedorov E.A."/>
            <person name="Omeragic M."/>
            <person name="Shalygina K.F."/>
            <person name="Maclea K.S."/>
        </authorList>
    </citation>
    <scope>NUCLEOTIDE SEQUENCE [LARGE SCALE GENOMIC DNA]</scope>
    <source>
        <strain evidence="2 3">ATCC 49844</strain>
    </source>
</reference>
<evidence type="ECO:0000313" key="3">
    <source>
        <dbReference type="Proteomes" id="UP001521150"/>
    </source>
</evidence>
<protein>
    <submittedName>
        <fullName evidence="2">Pyridoxamine 5'-phosphate oxidase family protein</fullName>
    </submittedName>
</protein>